<reference evidence="1" key="1">
    <citation type="submission" date="2023-03" db="EMBL/GenBank/DDBJ databases">
        <title>Chromosome-level genomes of two armyworms, Mythimna separata and Mythimna loreyi, provide insights into the biosynthesis and reception of sex pheromones.</title>
        <authorList>
            <person name="Zhao H."/>
        </authorList>
    </citation>
    <scope>NUCLEOTIDE SEQUENCE</scope>
    <source>
        <strain evidence="1">BeijingLab</strain>
    </source>
</reference>
<evidence type="ECO:0000313" key="2">
    <source>
        <dbReference type="Proteomes" id="UP001231649"/>
    </source>
</evidence>
<keyword evidence="2" id="KW-1185">Reference proteome</keyword>
<sequence length="946" mass="107027">MIIENPDAFKSWLTSILEPLCDADPAALAKYVYALVKKDKPLDELREVMVDQLDVFLQQETKPFVEMLFKALESNDYLKPGREDEKQPSPPPADAAESKKEPVIENHAGAPIIPPPVSGAEPRGRSPCAGTVPGALAPAGGATGAGAAVRARLVVSRGAKLAAPAPAAPAQPRGNPHNEQTLVKVLPLTELLEEPVDQPPRRRDRRGDSTRDTDRRRRRSRSWERRARARRHGRDNEHNNDIRRRPLSRSPSPRGRYRNRSPPPPTVDRQSSRSRSRSPTIREREHERERERLRVPRELERDRMSRDREHRDRLSRSRDRERSRERSRDRSRGSTSPHADTRLDHNDAYKRRCRDFDEKGYCMRGDLCQWDHGSDPVVLEDASAALSSVLALPPTPSVPEYNPLTPDIWCGGFPAYPPPHPHHPHPPRELIPIPRVRHEAPPLRGAPAPGAPAPRHPPPHKKNFDYNRFGAARPPLPANAANCSLEVKKVPRGLNDITHLNNHFCKFGKIVNIQVSYDGDPEAALITFSNPTEANVAYKSTEAVLNNRFIKVFWHNPENKQENTAPAGQAASKQTERQNSQHPMSHNKVLINRDNIKATADNNAKQLAEKQEKEKEKELANGQEPKKEIVKQSLPKTKQVMEMHKRAQALLETQLQQQMLLIQRLESGNVTGPQRAALLEAINSAQEGIEKLRKELVAYNGTLKQMQDESVARNMSRLQLAQQAKKPKTKEEAQKEILDAELDLFTKQQEGQDVTELTKKIAELRRQMAIQFPTHSMMRRPHTRGGRFNTPTRFTRGGITTKMFSVNQSVDHRPRALLISGFEADELDALLAHFSQYGEVISKEVELSVPQLVLQYKSRLHAEHAAANGKHYNDRTLSITWTANTNASTNSSTPRPPPEPRPARNGDTRDEKDEVTMTPVELPEDTLLRFDEEEEEDADEDRSWRR</sequence>
<gene>
    <name evidence="1" type="ORF">PYW08_011001</name>
</gene>
<protein>
    <submittedName>
        <fullName evidence="1">Uncharacterized protein</fullName>
    </submittedName>
</protein>
<dbReference type="Proteomes" id="UP001231649">
    <property type="component" value="Chromosome 28"/>
</dbReference>
<proteinExistence type="predicted"/>
<organism evidence="1 2">
    <name type="scientific">Mythimna loreyi</name>
    <dbReference type="NCBI Taxonomy" id="667449"/>
    <lineage>
        <taxon>Eukaryota</taxon>
        <taxon>Metazoa</taxon>
        <taxon>Ecdysozoa</taxon>
        <taxon>Arthropoda</taxon>
        <taxon>Hexapoda</taxon>
        <taxon>Insecta</taxon>
        <taxon>Pterygota</taxon>
        <taxon>Neoptera</taxon>
        <taxon>Endopterygota</taxon>
        <taxon>Lepidoptera</taxon>
        <taxon>Glossata</taxon>
        <taxon>Ditrysia</taxon>
        <taxon>Noctuoidea</taxon>
        <taxon>Noctuidae</taxon>
        <taxon>Noctuinae</taxon>
        <taxon>Hadenini</taxon>
        <taxon>Mythimna</taxon>
    </lineage>
</organism>
<accession>A0ACC2Q223</accession>
<dbReference type="EMBL" id="CM056804">
    <property type="protein sequence ID" value="KAJ8706375.1"/>
    <property type="molecule type" value="Genomic_DNA"/>
</dbReference>
<evidence type="ECO:0000313" key="1">
    <source>
        <dbReference type="EMBL" id="KAJ8706375.1"/>
    </source>
</evidence>
<name>A0ACC2Q223_9NEOP</name>
<comment type="caution">
    <text evidence="1">The sequence shown here is derived from an EMBL/GenBank/DDBJ whole genome shotgun (WGS) entry which is preliminary data.</text>
</comment>